<dbReference type="Proteomes" id="UP000886876">
    <property type="component" value="Unassembled WGS sequence"/>
</dbReference>
<dbReference type="EMBL" id="DVJS01000066">
    <property type="protein sequence ID" value="HIS96914.1"/>
    <property type="molecule type" value="Genomic_DNA"/>
</dbReference>
<dbReference type="PROSITE" id="PS51186">
    <property type="entry name" value="GNAT"/>
    <property type="match status" value="1"/>
</dbReference>
<evidence type="ECO:0000313" key="2">
    <source>
        <dbReference type="EMBL" id="HIS96914.1"/>
    </source>
</evidence>
<dbReference type="AlphaFoldDB" id="A0A9D1G562"/>
<gene>
    <name evidence="2" type="ORF">IAD42_02950</name>
</gene>
<accession>A0A9D1G562</accession>
<dbReference type="InterPro" id="IPR000182">
    <property type="entry name" value="GNAT_dom"/>
</dbReference>
<dbReference type="SUPFAM" id="SSF55729">
    <property type="entry name" value="Acyl-CoA N-acyltransferases (Nat)"/>
    <property type="match status" value="1"/>
</dbReference>
<evidence type="ECO:0000313" key="3">
    <source>
        <dbReference type="Proteomes" id="UP000886876"/>
    </source>
</evidence>
<reference evidence="2" key="1">
    <citation type="submission" date="2020-10" db="EMBL/GenBank/DDBJ databases">
        <authorList>
            <person name="Gilroy R."/>
        </authorList>
    </citation>
    <scope>NUCLEOTIDE SEQUENCE</scope>
    <source>
        <strain evidence="2">ChiHecec3B27-6122</strain>
    </source>
</reference>
<dbReference type="Gene3D" id="3.40.630.30">
    <property type="match status" value="1"/>
</dbReference>
<reference evidence="2" key="2">
    <citation type="journal article" date="2021" name="PeerJ">
        <title>Extensive microbial diversity within the chicken gut microbiome revealed by metagenomics and culture.</title>
        <authorList>
            <person name="Gilroy R."/>
            <person name="Ravi A."/>
            <person name="Getino M."/>
            <person name="Pursley I."/>
            <person name="Horton D.L."/>
            <person name="Alikhan N.F."/>
            <person name="Baker D."/>
            <person name="Gharbi K."/>
            <person name="Hall N."/>
            <person name="Watson M."/>
            <person name="Adriaenssens E.M."/>
            <person name="Foster-Nyarko E."/>
            <person name="Jarju S."/>
            <person name="Secka A."/>
            <person name="Antonio M."/>
            <person name="Oren A."/>
            <person name="Chaudhuri R.R."/>
            <person name="La Ragione R."/>
            <person name="Hildebrand F."/>
            <person name="Pallen M.J."/>
        </authorList>
    </citation>
    <scope>NUCLEOTIDE SEQUENCE</scope>
    <source>
        <strain evidence="2">ChiHecec3B27-6122</strain>
    </source>
</reference>
<evidence type="ECO:0000259" key="1">
    <source>
        <dbReference type="PROSITE" id="PS51186"/>
    </source>
</evidence>
<sequence length="181" mass="19691">MYRYSTIEDIAPLTRLWCEVFGDSEELVAGYFRLLWTPESCIAAELDGELCAMGHCLLGPRAAGLDCGYIYAMATAPEHRGLGIAAGLGRRLIEGAFRAGAQIVATLPADEGLCAWYESRLGMRPLFRKGGAGVSFPDSWQDFAALCGAHSDDTPDRLWAIARPGTDISHLHGLGWEHTFD</sequence>
<name>A0A9D1G562_9FIRM</name>
<dbReference type="InterPro" id="IPR016181">
    <property type="entry name" value="Acyl_CoA_acyltransferase"/>
</dbReference>
<dbReference type="Pfam" id="PF00583">
    <property type="entry name" value="Acetyltransf_1"/>
    <property type="match status" value="1"/>
</dbReference>
<dbReference type="CDD" id="cd04301">
    <property type="entry name" value="NAT_SF"/>
    <property type="match status" value="1"/>
</dbReference>
<comment type="caution">
    <text evidence="2">The sequence shown here is derived from an EMBL/GenBank/DDBJ whole genome shotgun (WGS) entry which is preliminary data.</text>
</comment>
<organism evidence="2 3">
    <name type="scientific">Candidatus Scatomorpha pullistercoris</name>
    <dbReference type="NCBI Taxonomy" id="2840929"/>
    <lineage>
        <taxon>Bacteria</taxon>
        <taxon>Bacillati</taxon>
        <taxon>Bacillota</taxon>
        <taxon>Clostridia</taxon>
        <taxon>Eubacteriales</taxon>
        <taxon>Candidatus Scatomorpha</taxon>
    </lineage>
</organism>
<feature type="domain" description="N-acetyltransferase" evidence="1">
    <location>
        <begin position="1"/>
        <end position="141"/>
    </location>
</feature>
<proteinExistence type="predicted"/>
<dbReference type="GO" id="GO:0016747">
    <property type="term" value="F:acyltransferase activity, transferring groups other than amino-acyl groups"/>
    <property type="evidence" value="ECO:0007669"/>
    <property type="project" value="InterPro"/>
</dbReference>
<protein>
    <submittedName>
        <fullName evidence="2">GNAT family N-acetyltransferase</fullName>
    </submittedName>
</protein>